<dbReference type="OrthoDB" id="1470350at2759"/>
<sequence>MELREKSFILIVAVTDTSAVAFGVFLLLLAKYPDVRERVYRERRVNRIVGVETLAVATGRHAILGYIYVIKMYTVVNGTIEPSEKGVAQSFAHGDASPLRTHFYILINMIVFLINN</sequence>
<keyword evidence="4" id="KW-1185">Reference proteome</keyword>
<reference evidence="3 4" key="1">
    <citation type="journal article" date="2019" name="Commun. Biol.">
        <title>The bagworm genome reveals a unique fibroin gene that provides high tensile strength.</title>
        <authorList>
            <person name="Kono N."/>
            <person name="Nakamura H."/>
            <person name="Ohtoshi R."/>
            <person name="Tomita M."/>
            <person name="Numata K."/>
            <person name="Arakawa K."/>
        </authorList>
    </citation>
    <scope>NUCLEOTIDE SEQUENCE [LARGE SCALE GENOMIC DNA]</scope>
</reference>
<comment type="caution">
    <text evidence="3">The sequence shown here is derived from an EMBL/GenBank/DDBJ whole genome shotgun (WGS) entry which is preliminary data.</text>
</comment>
<name>A0A4C1YCT0_EUMVA</name>
<dbReference type="GO" id="GO:0020037">
    <property type="term" value="F:heme binding"/>
    <property type="evidence" value="ECO:0007669"/>
    <property type="project" value="InterPro"/>
</dbReference>
<dbReference type="SUPFAM" id="SSF48264">
    <property type="entry name" value="Cytochrome P450"/>
    <property type="match status" value="1"/>
</dbReference>
<dbReference type="GO" id="GO:0016705">
    <property type="term" value="F:oxidoreductase activity, acting on paired donors, with incorporation or reduction of molecular oxygen"/>
    <property type="evidence" value="ECO:0007669"/>
    <property type="project" value="InterPro"/>
</dbReference>
<keyword evidence="2" id="KW-1133">Transmembrane helix</keyword>
<dbReference type="Proteomes" id="UP000299102">
    <property type="component" value="Unassembled WGS sequence"/>
</dbReference>
<dbReference type="EMBL" id="BGZK01001191">
    <property type="protein sequence ID" value="GBP73906.1"/>
    <property type="molecule type" value="Genomic_DNA"/>
</dbReference>
<dbReference type="GO" id="GO:0004497">
    <property type="term" value="F:monooxygenase activity"/>
    <property type="evidence" value="ECO:0007669"/>
    <property type="project" value="UniProtKB-KW"/>
</dbReference>
<gene>
    <name evidence="3" type="ORF">EVAR_54205_1</name>
</gene>
<keyword evidence="2" id="KW-0812">Transmembrane</keyword>
<keyword evidence="1" id="KW-0560">Oxidoreductase</keyword>
<accession>A0A4C1YCT0</accession>
<organism evidence="3 4">
    <name type="scientific">Eumeta variegata</name>
    <name type="common">Bagworm moth</name>
    <name type="synonym">Eumeta japonica</name>
    <dbReference type="NCBI Taxonomy" id="151549"/>
    <lineage>
        <taxon>Eukaryota</taxon>
        <taxon>Metazoa</taxon>
        <taxon>Ecdysozoa</taxon>
        <taxon>Arthropoda</taxon>
        <taxon>Hexapoda</taxon>
        <taxon>Insecta</taxon>
        <taxon>Pterygota</taxon>
        <taxon>Neoptera</taxon>
        <taxon>Endopterygota</taxon>
        <taxon>Lepidoptera</taxon>
        <taxon>Glossata</taxon>
        <taxon>Ditrysia</taxon>
        <taxon>Tineoidea</taxon>
        <taxon>Psychidae</taxon>
        <taxon>Oiketicinae</taxon>
        <taxon>Eumeta</taxon>
    </lineage>
</organism>
<feature type="transmembrane region" description="Helical" evidence="2">
    <location>
        <begin position="6"/>
        <end position="30"/>
    </location>
</feature>
<evidence type="ECO:0000256" key="2">
    <source>
        <dbReference type="SAM" id="Phobius"/>
    </source>
</evidence>
<dbReference type="InterPro" id="IPR036396">
    <property type="entry name" value="Cyt_P450_sf"/>
</dbReference>
<dbReference type="Gene3D" id="1.10.630.10">
    <property type="entry name" value="Cytochrome P450"/>
    <property type="match status" value="1"/>
</dbReference>
<dbReference type="GO" id="GO:0005506">
    <property type="term" value="F:iron ion binding"/>
    <property type="evidence" value="ECO:0007669"/>
    <property type="project" value="InterPro"/>
</dbReference>
<evidence type="ECO:0000313" key="3">
    <source>
        <dbReference type="EMBL" id="GBP73906.1"/>
    </source>
</evidence>
<evidence type="ECO:0000313" key="4">
    <source>
        <dbReference type="Proteomes" id="UP000299102"/>
    </source>
</evidence>
<proteinExistence type="predicted"/>
<dbReference type="AlphaFoldDB" id="A0A4C1YCT0"/>
<keyword evidence="1" id="KW-0503">Monooxygenase</keyword>
<protein>
    <submittedName>
        <fullName evidence="3">Uncharacterized protein</fullName>
    </submittedName>
</protein>
<evidence type="ECO:0000256" key="1">
    <source>
        <dbReference type="ARBA" id="ARBA00023033"/>
    </source>
</evidence>
<keyword evidence="2" id="KW-0472">Membrane</keyword>